<evidence type="ECO:0000313" key="3">
    <source>
        <dbReference type="Proteomes" id="UP000287651"/>
    </source>
</evidence>
<accession>A0A427A3C2</accession>
<organism evidence="2 3">
    <name type="scientific">Ensete ventricosum</name>
    <name type="common">Abyssinian banana</name>
    <name type="synonym">Musa ensete</name>
    <dbReference type="NCBI Taxonomy" id="4639"/>
    <lineage>
        <taxon>Eukaryota</taxon>
        <taxon>Viridiplantae</taxon>
        <taxon>Streptophyta</taxon>
        <taxon>Embryophyta</taxon>
        <taxon>Tracheophyta</taxon>
        <taxon>Spermatophyta</taxon>
        <taxon>Magnoliopsida</taxon>
        <taxon>Liliopsida</taxon>
        <taxon>Zingiberales</taxon>
        <taxon>Musaceae</taxon>
        <taxon>Ensete</taxon>
    </lineage>
</organism>
<keyword evidence="1" id="KW-1133">Transmembrane helix</keyword>
<keyword evidence="1" id="KW-0812">Transmembrane</keyword>
<comment type="caution">
    <text evidence="2">The sequence shown here is derived from an EMBL/GenBank/DDBJ whole genome shotgun (WGS) entry which is preliminary data.</text>
</comment>
<dbReference type="EMBL" id="AMZH03003929">
    <property type="protein sequence ID" value="RRT70714.1"/>
    <property type="molecule type" value="Genomic_DNA"/>
</dbReference>
<gene>
    <name evidence="2" type="ORF">B296_00030349</name>
</gene>
<evidence type="ECO:0000256" key="1">
    <source>
        <dbReference type="SAM" id="Phobius"/>
    </source>
</evidence>
<dbReference type="AlphaFoldDB" id="A0A427A3C2"/>
<dbReference type="Proteomes" id="UP000287651">
    <property type="component" value="Unassembled WGS sequence"/>
</dbReference>
<keyword evidence="1" id="KW-0472">Membrane</keyword>
<name>A0A427A3C2_ENSVE</name>
<feature type="transmembrane region" description="Helical" evidence="1">
    <location>
        <begin position="12"/>
        <end position="32"/>
    </location>
</feature>
<reference evidence="2 3" key="1">
    <citation type="journal article" date="2014" name="Agronomy (Basel)">
        <title>A Draft Genome Sequence for Ensete ventricosum, the Drought-Tolerant Tree Against Hunger.</title>
        <authorList>
            <person name="Harrison J."/>
            <person name="Moore K.A."/>
            <person name="Paszkiewicz K."/>
            <person name="Jones T."/>
            <person name="Grant M."/>
            <person name="Ambacheew D."/>
            <person name="Muzemil S."/>
            <person name="Studholme D.J."/>
        </authorList>
    </citation>
    <scope>NUCLEOTIDE SEQUENCE [LARGE SCALE GENOMIC DNA]</scope>
</reference>
<evidence type="ECO:0000313" key="2">
    <source>
        <dbReference type="EMBL" id="RRT70714.1"/>
    </source>
</evidence>
<proteinExistence type="predicted"/>
<protein>
    <submittedName>
        <fullName evidence="2">Uncharacterized protein</fullName>
    </submittedName>
</protein>
<sequence>MEVPLPNKVFNLILQVVTLFCIVFIISMEATIPSLVASSGLCPDRVGGPKKSFVSDLKEKPLSKSNYDCLTGVLATSVLLLAPKMLEDYSVAVEESAWPGPCRVRKFVHVSQEQWRPIGVG</sequence>